<keyword evidence="6" id="KW-0969">Cilium</keyword>
<dbReference type="HAMAP" id="MF_00724">
    <property type="entry name" value="FliE"/>
    <property type="match status" value="1"/>
</dbReference>
<evidence type="ECO:0000256" key="3">
    <source>
        <dbReference type="ARBA" id="ARBA00023143"/>
    </source>
</evidence>
<keyword evidence="6" id="KW-0966">Cell projection</keyword>
<organism evidence="6 7">
    <name type="scientific">Metabacillus lacus</name>
    <dbReference type="NCBI Taxonomy" id="1983721"/>
    <lineage>
        <taxon>Bacteria</taxon>
        <taxon>Bacillati</taxon>
        <taxon>Bacillota</taxon>
        <taxon>Bacilli</taxon>
        <taxon>Bacillales</taxon>
        <taxon>Bacillaceae</taxon>
        <taxon>Metabacillus</taxon>
    </lineage>
</organism>
<dbReference type="GO" id="GO:0005198">
    <property type="term" value="F:structural molecule activity"/>
    <property type="evidence" value="ECO:0007669"/>
    <property type="project" value="UniProtKB-UniRule"/>
</dbReference>
<dbReference type="PRINTS" id="PR01006">
    <property type="entry name" value="FLGHOOKFLIE"/>
</dbReference>
<gene>
    <name evidence="4 6" type="primary">fliE</name>
    <name evidence="6" type="ORF">GJU40_00215</name>
</gene>
<comment type="subcellular location">
    <subcellularLocation>
        <location evidence="1 4">Bacterial flagellum basal body</location>
    </subcellularLocation>
</comment>
<accession>A0A7X2IVN5</accession>
<comment type="caution">
    <text evidence="6">The sequence shown here is derived from an EMBL/GenBank/DDBJ whole genome shotgun (WGS) entry which is preliminary data.</text>
</comment>
<evidence type="ECO:0000256" key="5">
    <source>
        <dbReference type="NCBIfam" id="TIGR00205"/>
    </source>
</evidence>
<dbReference type="Pfam" id="PF02049">
    <property type="entry name" value="FliE"/>
    <property type="match status" value="1"/>
</dbReference>
<keyword evidence="7" id="KW-1185">Reference proteome</keyword>
<dbReference type="NCBIfam" id="TIGR00205">
    <property type="entry name" value="fliE"/>
    <property type="match status" value="1"/>
</dbReference>
<keyword evidence="3 4" id="KW-0975">Bacterial flagellum</keyword>
<dbReference type="OrthoDB" id="9812413at2"/>
<proteinExistence type="inferred from homology"/>
<dbReference type="PANTHER" id="PTHR34653:SF1">
    <property type="entry name" value="FLAGELLAR HOOK-BASAL BODY COMPLEX PROTEIN FLIE"/>
    <property type="match status" value="1"/>
</dbReference>
<name>A0A7X2IVN5_9BACI</name>
<sequence>MIDKISPSLMSPVGKMESLSKVQTNNVSFSELLKQSLNEVNKAQGASDSMTEALASGRKVELHDVMIAAEKASVMMLTTIEIRNKAVEAYQEISRMQM</sequence>
<dbReference type="GO" id="GO:0003774">
    <property type="term" value="F:cytoskeletal motor activity"/>
    <property type="evidence" value="ECO:0007669"/>
    <property type="project" value="InterPro"/>
</dbReference>
<dbReference type="GO" id="GO:0009425">
    <property type="term" value="C:bacterial-type flagellum basal body"/>
    <property type="evidence" value="ECO:0007669"/>
    <property type="project" value="UniProtKB-SubCell"/>
</dbReference>
<evidence type="ECO:0000313" key="7">
    <source>
        <dbReference type="Proteomes" id="UP000448867"/>
    </source>
</evidence>
<evidence type="ECO:0000256" key="1">
    <source>
        <dbReference type="ARBA" id="ARBA00004117"/>
    </source>
</evidence>
<dbReference type="InterPro" id="IPR001624">
    <property type="entry name" value="FliE"/>
</dbReference>
<dbReference type="AlphaFoldDB" id="A0A7X2IVN5"/>
<comment type="similarity">
    <text evidence="2 4">Belongs to the FliE family.</text>
</comment>
<dbReference type="GO" id="GO:0071973">
    <property type="term" value="P:bacterial-type flagellum-dependent cell motility"/>
    <property type="evidence" value="ECO:0007669"/>
    <property type="project" value="InterPro"/>
</dbReference>
<dbReference type="PANTHER" id="PTHR34653">
    <property type="match status" value="1"/>
</dbReference>
<evidence type="ECO:0000256" key="4">
    <source>
        <dbReference type="HAMAP-Rule" id="MF_00724"/>
    </source>
</evidence>
<dbReference type="EMBL" id="WKKI01000001">
    <property type="protein sequence ID" value="MRX70590.1"/>
    <property type="molecule type" value="Genomic_DNA"/>
</dbReference>
<protein>
    <recommendedName>
        <fullName evidence="4 5">Flagellar hook-basal body complex protein FliE</fullName>
    </recommendedName>
</protein>
<evidence type="ECO:0000313" key="6">
    <source>
        <dbReference type="EMBL" id="MRX70590.1"/>
    </source>
</evidence>
<dbReference type="Proteomes" id="UP000448867">
    <property type="component" value="Unassembled WGS sequence"/>
</dbReference>
<keyword evidence="6" id="KW-0282">Flagellum</keyword>
<reference evidence="6 7" key="1">
    <citation type="submission" date="2019-11" db="EMBL/GenBank/DDBJ databases">
        <title>Bacillus lacus genome.</title>
        <authorList>
            <person name="Allen C.J."/>
            <person name="Newman J.D."/>
        </authorList>
    </citation>
    <scope>NUCLEOTIDE SEQUENCE [LARGE SCALE GENOMIC DNA]</scope>
    <source>
        <strain evidence="6 7">KCTC 33946</strain>
    </source>
</reference>
<evidence type="ECO:0000256" key="2">
    <source>
        <dbReference type="ARBA" id="ARBA00009272"/>
    </source>
</evidence>